<dbReference type="EMBL" id="LFXA01000008">
    <property type="protein sequence ID" value="KNB52044.1"/>
    <property type="molecule type" value="Genomic_DNA"/>
</dbReference>
<feature type="compositionally biased region" description="Gly residues" evidence="1">
    <location>
        <begin position="86"/>
        <end position="136"/>
    </location>
</feature>
<evidence type="ECO:0000256" key="1">
    <source>
        <dbReference type="SAM" id="MobiDB-lite"/>
    </source>
</evidence>
<organism evidence="3 4">
    <name type="scientific">Streptomyces caatingaensis</name>
    <dbReference type="NCBI Taxonomy" id="1678637"/>
    <lineage>
        <taxon>Bacteria</taxon>
        <taxon>Bacillati</taxon>
        <taxon>Actinomycetota</taxon>
        <taxon>Actinomycetes</taxon>
        <taxon>Kitasatosporales</taxon>
        <taxon>Streptomycetaceae</taxon>
        <taxon>Streptomyces</taxon>
    </lineage>
</organism>
<dbReference type="OrthoDB" id="5189092at2"/>
<comment type="caution">
    <text evidence="3">The sequence shown here is derived from an EMBL/GenBank/DDBJ whole genome shotgun (WGS) entry which is preliminary data.</text>
</comment>
<feature type="transmembrane region" description="Helical" evidence="2">
    <location>
        <begin position="21"/>
        <end position="41"/>
    </location>
</feature>
<protein>
    <recommendedName>
        <fullName evidence="5">DUF4232 domain-containing protein</fullName>
    </recommendedName>
</protein>
<evidence type="ECO:0000256" key="2">
    <source>
        <dbReference type="SAM" id="Phobius"/>
    </source>
</evidence>
<dbReference type="PATRIC" id="fig|1678637.3.peg.2762"/>
<evidence type="ECO:0000313" key="3">
    <source>
        <dbReference type="EMBL" id="KNB52044.1"/>
    </source>
</evidence>
<keyword evidence="2" id="KW-0472">Membrane</keyword>
<gene>
    <name evidence="3" type="ORF">AC230_12810</name>
</gene>
<name>A0A0K9XF35_9ACTN</name>
<keyword evidence="4" id="KW-1185">Reference proteome</keyword>
<keyword evidence="2" id="KW-0812">Transmembrane</keyword>
<dbReference type="Proteomes" id="UP000037288">
    <property type="component" value="Unassembled WGS sequence"/>
</dbReference>
<proteinExistence type="predicted"/>
<evidence type="ECO:0008006" key="5">
    <source>
        <dbReference type="Google" id="ProtNLM"/>
    </source>
</evidence>
<dbReference type="STRING" id="1678637.AC230_12810"/>
<evidence type="ECO:0000313" key="4">
    <source>
        <dbReference type="Proteomes" id="UP000037288"/>
    </source>
</evidence>
<accession>A0A0K9XF35</accession>
<feature type="region of interest" description="Disordered" evidence="1">
    <location>
        <begin position="43"/>
        <end position="136"/>
    </location>
</feature>
<keyword evidence="2" id="KW-1133">Transmembrane helix</keyword>
<reference evidence="4" key="1">
    <citation type="submission" date="2015-07" db="EMBL/GenBank/DDBJ databases">
        <title>Draft genome sequence of Streptomyces sp. CMAA 1322, a bacterium isolated from Caatinga biome, from dry forest semiarid of Brazil.</title>
        <authorList>
            <person name="Santos S.N."/>
            <person name="Gacesa R."/>
            <person name="Taketani R.G."/>
            <person name="Long P.F."/>
            <person name="Melo I.S."/>
        </authorList>
    </citation>
    <scope>NUCLEOTIDE SEQUENCE [LARGE SCALE GENOMIC DNA]</scope>
    <source>
        <strain evidence="4">CMAA 1322</strain>
    </source>
</reference>
<sequence>MGSLRNPIGPLPSSIYWRRRGVALAVLAVLVVLVVWLLSLGGEDTSSDARNGGPRSGDSGGATITPGPTPSGPHYTQRPGGRDESGTGGGSGGTGDAGGSAGSGGAGQGSVGGLGSVGGGTGAARGSGGGSGGGSGAGPAAGVLGAGSGTVLAHDTKVPDCTSGSVRVAVRSVKAAYGPGERPKFEIVVRNSGGSACKVNLGSPAAVLKITDASGTQHVWASDDCPRGRGDVLVEVPASGETRRTVEWDRAHSAPQCATANAGGPAHAGSYRVEVKIAGVTDRAEFALDKG</sequence>
<dbReference type="AlphaFoldDB" id="A0A0K9XF35"/>